<name>A0A6G6CIN9_CANTR</name>
<dbReference type="Pfam" id="PF17316">
    <property type="entry name" value="Perilipin_2"/>
    <property type="match status" value="1"/>
</dbReference>
<dbReference type="VEuPathDB" id="FungiDB:CTRG_05867"/>
<reference evidence="3" key="2">
    <citation type="submission" date="2019-09" db="EMBL/GenBank/DDBJ databases">
        <title>Lipid Droplet Protein CtLDP1 of Candida tropicalis SY005.</title>
        <authorList>
            <person name="Chattopadhyay A."/>
            <person name="Maiti M.K."/>
        </authorList>
    </citation>
    <scope>NUCLEOTIDE SEQUENCE</scope>
    <source>
        <strain evidence="3">SY005</strain>
    </source>
</reference>
<feature type="region of interest" description="Disordered" evidence="1">
    <location>
        <begin position="30"/>
        <end position="64"/>
    </location>
</feature>
<dbReference type="AlphaFoldDB" id="A0A6G6CIN9"/>
<evidence type="ECO:0000256" key="2">
    <source>
        <dbReference type="SAM" id="SignalP"/>
    </source>
</evidence>
<evidence type="ECO:0000256" key="1">
    <source>
        <dbReference type="SAM" id="MobiDB-lite"/>
    </source>
</evidence>
<evidence type="ECO:0000313" key="3">
    <source>
        <dbReference type="EMBL" id="QID92260.1"/>
    </source>
</evidence>
<accession>A0A6G6CIN9</accession>
<feature type="signal peptide" evidence="2">
    <location>
        <begin position="1"/>
        <end position="29"/>
    </location>
</feature>
<dbReference type="EMBL" id="MN447436">
    <property type="protein sequence ID" value="QID92260.1"/>
    <property type="molecule type" value="Genomic_DNA"/>
</dbReference>
<gene>
    <name evidence="3" type="primary">LPD1</name>
</gene>
<dbReference type="VEuPathDB" id="FungiDB:CTMYA2_000990"/>
<keyword evidence="2" id="KW-0732">Signal</keyword>
<reference evidence="3" key="1">
    <citation type="submission" date="2019-09" db="EMBL/GenBank/DDBJ databases">
        <title>Identification and functional characterization of a lipid droplet protein CtLDP1 from an oleaginous yeast Candida tropicalis SY005.</title>
        <authorList>
            <person name="Chattopadhyay A."/>
            <person name="Singh R."/>
            <person name="Das A.K."/>
            <person name="Maiti M.K."/>
        </authorList>
    </citation>
    <scope>NUCLEOTIDE SEQUENCE</scope>
    <source>
        <strain evidence="3">SY005</strain>
    </source>
</reference>
<feature type="chain" id="PRO_5026347274" evidence="2">
    <location>
        <begin position="30"/>
        <end position="275"/>
    </location>
</feature>
<protein>
    <submittedName>
        <fullName evidence="3">Lipid droplet protein 1</fullName>
    </submittedName>
</protein>
<sequence length="275" mass="30462">MSSTRELLSFLILVCFLTVLDILSSLMSSANNKPNQSPTITTTTNNNNNPSSPIEGPSSNNIPQQTQELTSDELLTLHHLRQYPVLTSTKNAIELIPLSKSVFSLMGNSFSFARSYQPMKYVVGKSDNFTNRILDEVDKWFPSLQTTEIQDITDPITKPVSSTVESVQKGIVTVNDSVNKNFVEPTKSALGTVKEEFQNKVYDSEGKGIISSQADPLIGPFNQTLEQFVENHFPNSKKIPNEGHASEISRTFKIVGNMMSRGGDNSKEKDKPDNK</sequence>
<organism evidence="3">
    <name type="scientific">Candida tropicalis</name>
    <name type="common">Yeast</name>
    <dbReference type="NCBI Taxonomy" id="5482"/>
    <lineage>
        <taxon>Eukaryota</taxon>
        <taxon>Fungi</taxon>
        <taxon>Dikarya</taxon>
        <taxon>Ascomycota</taxon>
        <taxon>Saccharomycotina</taxon>
        <taxon>Pichiomycetes</taxon>
        <taxon>Debaryomycetaceae</taxon>
        <taxon>Candida/Lodderomyces clade</taxon>
        <taxon>Candida</taxon>
    </lineage>
</organism>
<feature type="compositionally biased region" description="Low complexity" evidence="1">
    <location>
        <begin position="34"/>
        <end position="63"/>
    </location>
</feature>
<proteinExistence type="predicted"/>